<accession>A0ABR7F3L1</accession>
<sequence length="200" mass="21921">MFNKLNKKYTALVVIGILTLFFLVVFSGCENNKNSVSLESENETKTRQEIATEAKDLYVYVTGAVKKPGVYAVKQGSRVFEVIEKAGGMIKAAKKDYINQAETVADSQNINIITKKQYKKLISNEKNQNNDNKTGSGKININSADVAELTGLSGIGEAKAKAIIQYRNENGNFTNIEDIKKVSGIGDALFKKISNEITAN</sequence>
<dbReference type="SUPFAM" id="SSF47781">
    <property type="entry name" value="RuvA domain 2-like"/>
    <property type="match status" value="1"/>
</dbReference>
<feature type="domain" description="Helix-hairpin-helix DNA-binding motif class 1" evidence="1">
    <location>
        <begin position="147"/>
        <end position="166"/>
    </location>
</feature>
<dbReference type="GO" id="GO:0003677">
    <property type="term" value="F:DNA binding"/>
    <property type="evidence" value="ECO:0007669"/>
    <property type="project" value="UniProtKB-KW"/>
</dbReference>
<gene>
    <name evidence="2" type="ORF">H8S00_09435</name>
</gene>
<reference evidence="2 3" key="1">
    <citation type="submission" date="2020-08" db="EMBL/GenBank/DDBJ databases">
        <title>Genome public.</title>
        <authorList>
            <person name="Liu C."/>
            <person name="Sun Q."/>
        </authorList>
    </citation>
    <scope>NUCLEOTIDE SEQUENCE [LARGE SCALE GENOMIC DNA]</scope>
    <source>
        <strain evidence="2 3">BX4</strain>
    </source>
</reference>
<dbReference type="InterPro" id="IPR010994">
    <property type="entry name" value="RuvA_2-like"/>
</dbReference>
<dbReference type="NCBIfam" id="TIGR00426">
    <property type="entry name" value="competence protein ComEA helix-hairpin-helix repeat region"/>
    <property type="match status" value="1"/>
</dbReference>
<evidence type="ECO:0000259" key="1">
    <source>
        <dbReference type="SMART" id="SM00278"/>
    </source>
</evidence>
<evidence type="ECO:0000313" key="2">
    <source>
        <dbReference type="EMBL" id="MBC5668204.1"/>
    </source>
</evidence>
<dbReference type="Proteomes" id="UP000597877">
    <property type="component" value="Unassembled WGS sequence"/>
</dbReference>
<proteinExistence type="predicted"/>
<dbReference type="Gene3D" id="3.10.560.10">
    <property type="entry name" value="Outer membrane lipoprotein wza domain like"/>
    <property type="match status" value="1"/>
</dbReference>
<name>A0ABR7F3L1_9FIRM</name>
<dbReference type="SUPFAM" id="SSF142984">
    <property type="entry name" value="Nqo1 middle domain-like"/>
    <property type="match status" value="1"/>
</dbReference>
<dbReference type="EMBL" id="JACOOZ010000006">
    <property type="protein sequence ID" value="MBC5668204.1"/>
    <property type="molecule type" value="Genomic_DNA"/>
</dbReference>
<dbReference type="InterPro" id="IPR051675">
    <property type="entry name" value="Endo/Exo/Phosphatase_dom_1"/>
</dbReference>
<dbReference type="InterPro" id="IPR003583">
    <property type="entry name" value="Hlx-hairpin-Hlx_DNA-bd_motif"/>
</dbReference>
<dbReference type="PANTHER" id="PTHR21180:SF32">
    <property type="entry name" value="ENDONUCLEASE_EXONUCLEASE_PHOSPHATASE FAMILY DOMAIN-CONTAINING PROTEIN 1"/>
    <property type="match status" value="1"/>
</dbReference>
<keyword evidence="2" id="KW-0238">DNA-binding</keyword>
<dbReference type="SMART" id="SM00278">
    <property type="entry name" value="HhH1"/>
    <property type="match status" value="2"/>
</dbReference>
<dbReference type="Gene3D" id="1.10.150.310">
    <property type="entry name" value="Tex RuvX-like domain-like"/>
    <property type="match status" value="1"/>
</dbReference>
<evidence type="ECO:0000313" key="3">
    <source>
        <dbReference type="Proteomes" id="UP000597877"/>
    </source>
</evidence>
<dbReference type="PANTHER" id="PTHR21180">
    <property type="entry name" value="ENDONUCLEASE/EXONUCLEASE/PHOSPHATASE FAMILY DOMAIN-CONTAINING PROTEIN 1"/>
    <property type="match status" value="1"/>
</dbReference>
<dbReference type="Pfam" id="PF12836">
    <property type="entry name" value="HHH_3"/>
    <property type="match status" value="1"/>
</dbReference>
<dbReference type="InterPro" id="IPR019554">
    <property type="entry name" value="Soluble_ligand-bd"/>
</dbReference>
<dbReference type="Pfam" id="PF10531">
    <property type="entry name" value="SLBB"/>
    <property type="match status" value="1"/>
</dbReference>
<dbReference type="InterPro" id="IPR004509">
    <property type="entry name" value="Competence_ComEA_HhH"/>
</dbReference>
<keyword evidence="3" id="KW-1185">Reference proteome</keyword>
<comment type="caution">
    <text evidence="2">The sequence shown here is derived from an EMBL/GenBank/DDBJ whole genome shotgun (WGS) entry which is preliminary data.</text>
</comment>
<dbReference type="PROSITE" id="PS51257">
    <property type="entry name" value="PROKAR_LIPOPROTEIN"/>
    <property type="match status" value="1"/>
</dbReference>
<dbReference type="RefSeq" id="WP_186840464.1">
    <property type="nucleotide sequence ID" value="NZ_JACOOZ010000006.1"/>
</dbReference>
<feature type="domain" description="Helix-hairpin-helix DNA-binding motif class 1" evidence="1">
    <location>
        <begin position="177"/>
        <end position="196"/>
    </location>
</feature>
<organism evidence="2 3">
    <name type="scientific">Eubacterium segne</name>
    <dbReference type="NCBI Taxonomy" id="2763045"/>
    <lineage>
        <taxon>Bacteria</taxon>
        <taxon>Bacillati</taxon>
        <taxon>Bacillota</taxon>
        <taxon>Clostridia</taxon>
        <taxon>Eubacteriales</taxon>
        <taxon>Eubacteriaceae</taxon>
        <taxon>Eubacterium</taxon>
    </lineage>
</organism>
<protein>
    <submittedName>
        <fullName evidence="2">ComEA family DNA-binding protein</fullName>
    </submittedName>
</protein>